<accession>A0ACB9EUI5</accession>
<gene>
    <name evidence="1" type="ORF">L1987_53051</name>
</gene>
<keyword evidence="2" id="KW-1185">Reference proteome</keyword>
<dbReference type="Proteomes" id="UP001056120">
    <property type="component" value="Linkage Group LG17"/>
</dbReference>
<reference evidence="2" key="1">
    <citation type="journal article" date="2022" name="Mol. Ecol. Resour.">
        <title>The genomes of chicory, endive, great burdock and yacon provide insights into Asteraceae palaeo-polyploidization history and plant inulin production.</title>
        <authorList>
            <person name="Fan W."/>
            <person name="Wang S."/>
            <person name="Wang H."/>
            <person name="Wang A."/>
            <person name="Jiang F."/>
            <person name="Liu H."/>
            <person name="Zhao H."/>
            <person name="Xu D."/>
            <person name="Zhang Y."/>
        </authorList>
    </citation>
    <scope>NUCLEOTIDE SEQUENCE [LARGE SCALE GENOMIC DNA]</scope>
    <source>
        <strain evidence="2">cv. Yunnan</strain>
    </source>
</reference>
<sequence>MLIISVLVPFIFKSVDEISTTNFLFPLGSEQKESPIRPNSRRIPEFKALNYDMNITSKEGFGIIQKSTMEAFSVGKKFWEELQLGKFQLPSKNHSREICPNSVTLSGSLFHKMGSIIVLPCGMTLGSHVTVVGTARHGHLEQDPKISLLKPGQNLMVSKFLMELQGLKTVDGEDPPRIFHFNPRLKGDWSRRLVIEMNTCYRMQWGLAHRCEGWKSRLDEENVDGLVKCEKWIRDDDNSSEESKTTWWLNRMISITQKVRYDWPFPFAEGKLFVLTLTAGLEGYHVNVDGRQITSFPY</sequence>
<protein>
    <submittedName>
        <fullName evidence="1">Uncharacterized protein</fullName>
    </submittedName>
</protein>
<evidence type="ECO:0000313" key="1">
    <source>
        <dbReference type="EMBL" id="KAI3762614.1"/>
    </source>
</evidence>
<evidence type="ECO:0000313" key="2">
    <source>
        <dbReference type="Proteomes" id="UP001056120"/>
    </source>
</evidence>
<proteinExistence type="predicted"/>
<comment type="caution">
    <text evidence="1">The sequence shown here is derived from an EMBL/GenBank/DDBJ whole genome shotgun (WGS) entry which is preliminary data.</text>
</comment>
<dbReference type="EMBL" id="CM042034">
    <property type="protein sequence ID" value="KAI3762614.1"/>
    <property type="molecule type" value="Genomic_DNA"/>
</dbReference>
<reference evidence="1 2" key="2">
    <citation type="journal article" date="2022" name="Mol. Ecol. Resour.">
        <title>The genomes of chicory, endive, great burdock and yacon provide insights into Asteraceae paleo-polyploidization history and plant inulin production.</title>
        <authorList>
            <person name="Fan W."/>
            <person name="Wang S."/>
            <person name="Wang H."/>
            <person name="Wang A."/>
            <person name="Jiang F."/>
            <person name="Liu H."/>
            <person name="Zhao H."/>
            <person name="Xu D."/>
            <person name="Zhang Y."/>
        </authorList>
    </citation>
    <scope>NUCLEOTIDE SEQUENCE [LARGE SCALE GENOMIC DNA]</scope>
    <source>
        <strain evidence="2">cv. Yunnan</strain>
        <tissue evidence="1">Leaves</tissue>
    </source>
</reference>
<organism evidence="1 2">
    <name type="scientific">Smallanthus sonchifolius</name>
    <dbReference type="NCBI Taxonomy" id="185202"/>
    <lineage>
        <taxon>Eukaryota</taxon>
        <taxon>Viridiplantae</taxon>
        <taxon>Streptophyta</taxon>
        <taxon>Embryophyta</taxon>
        <taxon>Tracheophyta</taxon>
        <taxon>Spermatophyta</taxon>
        <taxon>Magnoliopsida</taxon>
        <taxon>eudicotyledons</taxon>
        <taxon>Gunneridae</taxon>
        <taxon>Pentapetalae</taxon>
        <taxon>asterids</taxon>
        <taxon>campanulids</taxon>
        <taxon>Asterales</taxon>
        <taxon>Asteraceae</taxon>
        <taxon>Asteroideae</taxon>
        <taxon>Heliantheae alliance</taxon>
        <taxon>Millerieae</taxon>
        <taxon>Smallanthus</taxon>
    </lineage>
</organism>
<name>A0ACB9EUI5_9ASTR</name>